<organism evidence="1 2">
    <name type="scientific">Bacillus coahuilensis p1.1.43</name>
    <dbReference type="NCBI Taxonomy" id="1150625"/>
    <lineage>
        <taxon>Bacteria</taxon>
        <taxon>Bacillati</taxon>
        <taxon>Bacillota</taxon>
        <taxon>Bacilli</taxon>
        <taxon>Bacillales</taxon>
        <taxon>Bacillaceae</taxon>
        <taxon>Bacillus</taxon>
    </lineage>
</organism>
<dbReference type="Pfam" id="PF00300">
    <property type="entry name" value="His_Phos_1"/>
    <property type="match status" value="1"/>
</dbReference>
<dbReference type="GO" id="GO:0016791">
    <property type="term" value="F:phosphatase activity"/>
    <property type="evidence" value="ECO:0007669"/>
    <property type="project" value="TreeGrafter"/>
</dbReference>
<dbReference type="InterPro" id="IPR013078">
    <property type="entry name" value="His_Pase_superF_clade-1"/>
</dbReference>
<dbReference type="STRING" id="1150625.Q75_07620"/>
<dbReference type="AlphaFoldDB" id="A0A147K875"/>
<dbReference type="SMART" id="SM00855">
    <property type="entry name" value="PGAM"/>
    <property type="match status" value="1"/>
</dbReference>
<dbReference type="OrthoDB" id="9783269at2"/>
<dbReference type="PANTHER" id="PTHR48100">
    <property type="entry name" value="BROAD-SPECIFICITY PHOSPHATASE YOR283W-RELATED"/>
    <property type="match status" value="1"/>
</dbReference>
<dbReference type="InterPro" id="IPR050275">
    <property type="entry name" value="PGM_Phosphatase"/>
</dbReference>
<proteinExistence type="predicted"/>
<reference evidence="1 2" key="1">
    <citation type="journal article" date="2016" name="Front. Microbiol.">
        <title>Microevolution Analysis of Bacillus coahuilensis Unveils Differences in Phosphorus Acquisition Strategies and Their Regulation.</title>
        <authorList>
            <person name="Gomez-Lunar Z."/>
            <person name="Hernandez-Gonzalez I."/>
            <person name="Rodriguez-Torres M.D."/>
            <person name="Souza V."/>
            <person name="Olmedo-Alvarez G."/>
        </authorList>
    </citation>
    <scope>NUCLEOTIDE SEQUENCE [LARGE SCALE GENOMIC DNA]</scope>
    <source>
        <strain evidence="2">p1.1.43</strain>
    </source>
</reference>
<evidence type="ECO:0008006" key="3">
    <source>
        <dbReference type="Google" id="ProtNLM"/>
    </source>
</evidence>
<dbReference type="CDD" id="cd07067">
    <property type="entry name" value="HP_PGM_like"/>
    <property type="match status" value="1"/>
</dbReference>
<dbReference type="GO" id="GO:0005737">
    <property type="term" value="C:cytoplasm"/>
    <property type="evidence" value="ECO:0007669"/>
    <property type="project" value="TreeGrafter"/>
</dbReference>
<dbReference type="Proteomes" id="UP000074108">
    <property type="component" value="Unassembled WGS sequence"/>
</dbReference>
<gene>
    <name evidence="1" type="ORF">Q75_07620</name>
</gene>
<dbReference type="EMBL" id="LDYG01000028">
    <property type="protein sequence ID" value="KUP06403.1"/>
    <property type="molecule type" value="Genomic_DNA"/>
</dbReference>
<name>A0A147K875_9BACI</name>
<protein>
    <recommendedName>
        <fullName evidence="3">Alpha-ribazole phosphatase</fullName>
    </recommendedName>
</protein>
<comment type="caution">
    <text evidence="1">The sequence shown here is derived from an EMBL/GenBank/DDBJ whole genome shotgun (WGS) entry which is preliminary data.</text>
</comment>
<dbReference type="PIRSF" id="PIRSF000709">
    <property type="entry name" value="6PFK_2-Ptase"/>
    <property type="match status" value="1"/>
</dbReference>
<dbReference type="Gene3D" id="3.40.50.1240">
    <property type="entry name" value="Phosphoglycerate mutase-like"/>
    <property type="match status" value="1"/>
</dbReference>
<accession>A0A147K875</accession>
<evidence type="ECO:0000313" key="1">
    <source>
        <dbReference type="EMBL" id="KUP06403.1"/>
    </source>
</evidence>
<dbReference type="InterPro" id="IPR029033">
    <property type="entry name" value="His_PPase_superfam"/>
</dbReference>
<dbReference type="SUPFAM" id="SSF53254">
    <property type="entry name" value="Phosphoglycerate mutase-like"/>
    <property type="match status" value="1"/>
</dbReference>
<evidence type="ECO:0000313" key="2">
    <source>
        <dbReference type="Proteomes" id="UP000074108"/>
    </source>
</evidence>
<dbReference type="RefSeq" id="WP_059350964.1">
    <property type="nucleotide sequence ID" value="NZ_LDYG01000028.1"/>
</dbReference>
<dbReference type="PANTHER" id="PTHR48100:SF59">
    <property type="entry name" value="ADENOSYLCOBALAMIN_ALPHA-RIBAZOLE PHOSPHATASE"/>
    <property type="match status" value="1"/>
</dbReference>
<sequence length="206" mass="24078">MGNTFSISLLRHGMTLANVEKKYIGWQGSSLLKTEVARLSRLAPYMKRMDSVSCSDLVRAIETAQFVVPNKPIEKISEFRELHFGDWDGLTHHELQHNPNYQQWIQEPFNIPIPNGEHFTEFRCRVNRGFSLLIEEIRNKPNHHHLMVSHGGVMRVLLDSFAPASKKSFWEWDISHTVLYTLTWNLERNEGDHRCTLLQVERLTEK</sequence>
<keyword evidence="2" id="KW-1185">Reference proteome</keyword>